<feature type="compositionally biased region" description="Pro residues" evidence="1">
    <location>
        <begin position="361"/>
        <end position="370"/>
    </location>
</feature>
<accession>A0ABR1JKH6</accession>
<feature type="region of interest" description="Disordered" evidence="1">
    <location>
        <begin position="1368"/>
        <end position="1521"/>
    </location>
</feature>
<sequence length="1591" mass="166954">MASKPLRPEPMNVTTNHPKVKLSLTLASPLFVAGDTICGKMEMDCRADKGLGIGLMMVELFAFQELHSRDHSATSNFIHTRRFFQGPGLPPSNAVQPHPQPGDPPLPPSYHQARRGHSTFLFRLPLPHTSPSSISFGNGLADVRYEVRASVGVSWKGERRVVTEKKEVEVVEGFDEVTLGELMQPGKEPEGVVVGEAGKIWMQGRIVGGVVVAGEVACVELQVKNHSSKKNTGLSVTLSRILVLPDSAKNAPPLEITDTLTTVPFKGPEYIIPPGAEGVASLVFDVPRSAKGVKGGVYLGDVLENLPRDGEDKKVKESESLFEVRCIVGVKMSMGLGSKDIFVEIPVAIIHPAALPELPPMDPQPYPFPQPQYGYPGQDPYYAQQQAYHNLPPPHLHPSHTPGPYAPPYPHPSHTPAPYAAIPPHHTPTPGPGPGPGRSASTSPYPPLPMSPPLPGGVYVDPSTNMVWLPPPVRGGEGYEHGGEYQGEYYVPPIPPFHDPHQSPPMHAYDPNDPYAQHHQYQHQQQQQQSLPAPPMVPPRPSSAGGYHTQAHDGLLSPPPPGGAVPVPVPAPVSVSVSASSNGVPGLPPASATPGLSALGFGSPSGHSREKSRARSVSPQRSPSQLGNARGQTHRNSSAQSQGQGQGQQGHGRGRGDLPSAPTAAPELPRLDLANIPPPPLSTTTPLHSPRPVLSPKQSFTRVTTITPLVSPTGQGSLSPNSAAVALATSSSSPGIVSPGGGSAQGGAGGAGYFDLETHQVSKSERVEELERMADEVGRKKKDLSGGTLPRDSVLALGLEGSREVEENVKGKEKGSKDLPAPPVPTMSDKERFKQGWRESREARARARADEFFAGGGSTTTTAATAAASGAGTGANGAQTPRIGSLNINGLDATGGDSTPPTPATPTLMAVASRKDKDKDKLGATKKEKELLSPSLSPGLGLGAGLLGKGLGKRESGLDALEAKLLAEVGTRKVGTEKKPDVWSVLGQSRTDVDNKAKTPTPQTEKPSPNPNLNLGSTSTSIPIPPMKRRDSDVDPSLNDSAISSLTLPDCGAREEVENEGLVSGVNGALRGLVLDGGEEDNDHERERDRDSDEKSQKTHKGRSSRKDREGSDVEKKKVKKRKSREKGSSGRGKEKAAAAKGRVAAWLGNVEADIPPAEDVIEASPSPEESDQEKKAKTKTKSKLEGLPSTSSSAGAQKEEEEELSVEELLKKEQAELDKADPPKPGQSSPNPRSSGFVPIGTLKRDIYQRTLVPKDSPYATTNNPVEDAKKITDLWSAANNKAPTPTLKTNKDVSPPSSPGKLGNGNETLANNPWQSVRSPLFAGRPISGGGKLPMYPPPPELEQKYDIRSARGGRGGKVTAVAAIWASGVNKEGESKRLEKIKEDAPKPKKLSATSPKLPVSATSSTSSLNDSNGIVGKRSSPSPVSATAKRPAVKSASIPAPTVISSSHATPTLSSTASLARPSGQISPGKTKHATKVPLTTISELPSSSLSEVSKTRASFAGGEKLVSSSSEGVKPAVVSGVNKGSAAAGLKALAGSGPGPSTSKRNSMPASTTSTSPPPPASGSGEMAFGQARLRDLIKKYQGQKI</sequence>
<evidence type="ECO:0008006" key="4">
    <source>
        <dbReference type="Google" id="ProtNLM"/>
    </source>
</evidence>
<evidence type="ECO:0000256" key="1">
    <source>
        <dbReference type="SAM" id="MobiDB-lite"/>
    </source>
</evidence>
<feature type="region of interest" description="Disordered" evidence="1">
    <location>
        <begin position="388"/>
        <end position="449"/>
    </location>
</feature>
<feature type="region of interest" description="Disordered" evidence="1">
    <location>
        <begin position="731"/>
        <end position="753"/>
    </location>
</feature>
<dbReference type="EMBL" id="JBANRG010000012">
    <property type="protein sequence ID" value="KAK7461662.1"/>
    <property type="molecule type" value="Genomic_DNA"/>
</dbReference>
<feature type="compositionally biased region" description="Low complexity" evidence="1">
    <location>
        <begin position="859"/>
        <end position="880"/>
    </location>
</feature>
<proteinExistence type="predicted"/>
<feature type="compositionally biased region" description="Polar residues" evidence="1">
    <location>
        <begin position="1038"/>
        <end position="1047"/>
    </location>
</feature>
<feature type="compositionally biased region" description="Basic and acidic residues" evidence="1">
    <location>
        <begin position="828"/>
        <end position="851"/>
    </location>
</feature>
<gene>
    <name evidence="2" type="ORF">VKT23_008089</name>
</gene>
<feature type="compositionally biased region" description="Basic and acidic residues" evidence="1">
    <location>
        <begin position="1374"/>
        <end position="1390"/>
    </location>
</feature>
<feature type="compositionally biased region" description="Pro residues" evidence="1">
    <location>
        <begin position="404"/>
        <end position="415"/>
    </location>
</feature>
<feature type="compositionally biased region" description="Pro residues" evidence="1">
    <location>
        <begin position="425"/>
        <end position="435"/>
    </location>
</feature>
<feature type="region of interest" description="Disordered" evidence="1">
    <location>
        <begin position="88"/>
        <end position="111"/>
    </location>
</feature>
<feature type="compositionally biased region" description="Basic and acidic residues" evidence="1">
    <location>
        <begin position="1209"/>
        <end position="1223"/>
    </location>
</feature>
<comment type="caution">
    <text evidence="2">The sequence shown here is derived from an EMBL/GenBank/DDBJ whole genome shotgun (WGS) entry which is preliminary data.</text>
</comment>
<reference evidence="2 3" key="1">
    <citation type="submission" date="2024-01" db="EMBL/GenBank/DDBJ databases">
        <title>A draft genome for the cacao thread blight pathogen Marasmiellus scandens.</title>
        <authorList>
            <person name="Baruah I.K."/>
            <person name="Leung J."/>
            <person name="Bukari Y."/>
            <person name="Amoako-Attah I."/>
            <person name="Meinhardt L.W."/>
            <person name="Bailey B.A."/>
            <person name="Cohen S.P."/>
        </authorList>
    </citation>
    <scope>NUCLEOTIDE SEQUENCE [LARGE SCALE GENOMIC DNA]</scope>
    <source>
        <strain evidence="2 3">GH-19</strain>
    </source>
</reference>
<feature type="compositionally biased region" description="Low complexity" evidence="1">
    <location>
        <begin position="371"/>
        <end position="380"/>
    </location>
</feature>
<feature type="compositionally biased region" description="Low complexity" evidence="1">
    <location>
        <begin position="572"/>
        <end position="585"/>
    </location>
</feature>
<name>A0ABR1JKH6_9AGAR</name>
<feature type="compositionally biased region" description="Basic and acidic residues" evidence="1">
    <location>
        <begin position="972"/>
        <end position="981"/>
    </location>
</feature>
<organism evidence="2 3">
    <name type="scientific">Marasmiellus scandens</name>
    <dbReference type="NCBI Taxonomy" id="2682957"/>
    <lineage>
        <taxon>Eukaryota</taxon>
        <taxon>Fungi</taxon>
        <taxon>Dikarya</taxon>
        <taxon>Basidiomycota</taxon>
        <taxon>Agaricomycotina</taxon>
        <taxon>Agaricomycetes</taxon>
        <taxon>Agaricomycetidae</taxon>
        <taxon>Agaricales</taxon>
        <taxon>Marasmiineae</taxon>
        <taxon>Omphalotaceae</taxon>
        <taxon>Marasmiellus</taxon>
    </lineage>
</organism>
<dbReference type="Gene3D" id="2.60.40.640">
    <property type="match status" value="1"/>
</dbReference>
<feature type="compositionally biased region" description="Basic and acidic residues" evidence="1">
    <location>
        <begin position="1105"/>
        <end position="1116"/>
    </location>
</feature>
<feature type="compositionally biased region" description="Basic and acidic residues" evidence="1">
    <location>
        <begin position="1126"/>
        <end position="1138"/>
    </location>
</feature>
<feature type="compositionally biased region" description="Low complexity" evidence="1">
    <location>
        <begin position="517"/>
        <end position="529"/>
    </location>
</feature>
<feature type="region of interest" description="Disordered" evidence="1">
    <location>
        <begin position="478"/>
        <end position="700"/>
    </location>
</feature>
<feature type="compositionally biased region" description="Gly residues" evidence="1">
    <location>
        <begin position="738"/>
        <end position="752"/>
    </location>
</feature>
<feature type="compositionally biased region" description="Low complexity" evidence="1">
    <location>
        <begin position="1487"/>
        <end position="1497"/>
    </location>
</feature>
<dbReference type="InterPro" id="IPR014752">
    <property type="entry name" value="Arrestin-like_C"/>
</dbReference>
<keyword evidence="3" id="KW-1185">Reference proteome</keyword>
<feature type="compositionally biased region" description="Low complexity" evidence="1">
    <location>
        <begin position="682"/>
        <end position="692"/>
    </location>
</feature>
<feature type="compositionally biased region" description="Polar residues" evidence="1">
    <location>
        <begin position="1447"/>
        <end position="1472"/>
    </location>
</feature>
<dbReference type="Proteomes" id="UP001498398">
    <property type="component" value="Unassembled WGS sequence"/>
</dbReference>
<feature type="compositionally biased region" description="Pro residues" evidence="1">
    <location>
        <begin position="98"/>
        <end position="108"/>
    </location>
</feature>
<feature type="compositionally biased region" description="Basic and acidic residues" evidence="1">
    <location>
        <begin position="1083"/>
        <end position="1097"/>
    </location>
</feature>
<feature type="compositionally biased region" description="Polar residues" evidence="1">
    <location>
        <begin position="1307"/>
        <end position="1320"/>
    </location>
</feature>
<feature type="region of interest" description="Disordered" evidence="1">
    <location>
        <begin position="361"/>
        <end position="380"/>
    </location>
</feature>
<feature type="compositionally biased region" description="Basic and acidic residues" evidence="1">
    <location>
        <begin position="801"/>
        <end position="817"/>
    </location>
</feature>
<feature type="region of interest" description="Disordered" evidence="1">
    <location>
        <begin position="773"/>
        <end position="943"/>
    </location>
</feature>
<protein>
    <recommendedName>
        <fullName evidence="4">Arrestin C-terminal-like domain-containing protein</fullName>
    </recommendedName>
</protein>
<feature type="region of interest" description="Disordered" evidence="1">
    <location>
        <begin position="972"/>
        <end position="1243"/>
    </location>
</feature>
<feature type="compositionally biased region" description="Pro residues" evidence="1">
    <location>
        <begin position="532"/>
        <end position="541"/>
    </location>
</feature>
<feature type="compositionally biased region" description="Polar residues" evidence="1">
    <location>
        <begin position="1281"/>
        <end position="1290"/>
    </location>
</feature>
<feature type="compositionally biased region" description="Polar residues" evidence="1">
    <location>
        <begin position="615"/>
        <end position="639"/>
    </location>
</feature>
<feature type="region of interest" description="Disordered" evidence="1">
    <location>
        <begin position="1535"/>
        <end position="1578"/>
    </location>
</feature>
<evidence type="ECO:0000313" key="3">
    <source>
        <dbReference type="Proteomes" id="UP001498398"/>
    </source>
</evidence>
<feature type="compositionally biased region" description="Basic and acidic residues" evidence="1">
    <location>
        <begin position="913"/>
        <end position="931"/>
    </location>
</feature>
<feature type="compositionally biased region" description="Polar residues" evidence="1">
    <location>
        <begin position="998"/>
        <end position="1022"/>
    </location>
</feature>
<feature type="compositionally biased region" description="Pro residues" evidence="1">
    <location>
        <begin position="557"/>
        <end position="571"/>
    </location>
</feature>
<feature type="region of interest" description="Disordered" evidence="1">
    <location>
        <begin position="1281"/>
        <end position="1346"/>
    </location>
</feature>
<evidence type="ECO:0000313" key="2">
    <source>
        <dbReference type="EMBL" id="KAK7461662.1"/>
    </source>
</evidence>